<dbReference type="PANTHER" id="PTHR33408:SF2">
    <property type="entry name" value="TRANSPOSASE DDE DOMAIN-CONTAINING PROTEIN"/>
    <property type="match status" value="1"/>
</dbReference>
<dbReference type="STRING" id="390241.SAMN04488023_13643"/>
<keyword evidence="3" id="KW-1185">Reference proteome</keyword>
<protein>
    <submittedName>
        <fullName evidence="2">Transposase DDE domain-containing protein</fullName>
    </submittedName>
</protein>
<dbReference type="AlphaFoldDB" id="A0A1H9V1P0"/>
<dbReference type="RefSeq" id="WP_139180238.1">
    <property type="nucleotide sequence ID" value="NZ_FOGG01000036.1"/>
</dbReference>
<proteinExistence type="predicted"/>
<dbReference type="Pfam" id="PF13751">
    <property type="entry name" value="DDE_Tnp_1_6"/>
    <property type="match status" value="1"/>
</dbReference>
<name>A0A1H9V1P0_9SPHI</name>
<evidence type="ECO:0000259" key="1">
    <source>
        <dbReference type="Pfam" id="PF13751"/>
    </source>
</evidence>
<dbReference type="OrthoDB" id="1121830at2"/>
<dbReference type="PANTHER" id="PTHR33408">
    <property type="entry name" value="TRANSPOSASE"/>
    <property type="match status" value="1"/>
</dbReference>
<dbReference type="EMBL" id="FOGG01000036">
    <property type="protein sequence ID" value="SES15592.1"/>
    <property type="molecule type" value="Genomic_DNA"/>
</dbReference>
<evidence type="ECO:0000313" key="3">
    <source>
        <dbReference type="Proteomes" id="UP000199572"/>
    </source>
</evidence>
<feature type="domain" description="Transposase DDE" evidence="1">
    <location>
        <begin position="2"/>
        <end position="65"/>
    </location>
</feature>
<sequence>RHKAKAYQLLNSEKGVEKRKQRCHDVEPVFGNIKQNHGFRRFMLRGKEKVAIEWGLLAIAQNVRKKAA</sequence>
<reference evidence="2 3" key="1">
    <citation type="submission" date="2016-10" db="EMBL/GenBank/DDBJ databases">
        <authorList>
            <person name="de Groot N.N."/>
        </authorList>
    </citation>
    <scope>NUCLEOTIDE SEQUENCE [LARGE SCALE GENOMIC DNA]</scope>
    <source>
        <strain evidence="2 3">DSM 18610</strain>
    </source>
</reference>
<feature type="non-terminal residue" evidence="2">
    <location>
        <position position="1"/>
    </location>
</feature>
<gene>
    <name evidence="2" type="ORF">SAMN04488023_13643</name>
</gene>
<accession>A0A1H9V1P0</accession>
<dbReference type="InterPro" id="IPR025668">
    <property type="entry name" value="Tnp_DDE_dom"/>
</dbReference>
<organism evidence="2 3">
    <name type="scientific">Pedobacter rhizosphaerae</name>
    <dbReference type="NCBI Taxonomy" id="390241"/>
    <lineage>
        <taxon>Bacteria</taxon>
        <taxon>Pseudomonadati</taxon>
        <taxon>Bacteroidota</taxon>
        <taxon>Sphingobacteriia</taxon>
        <taxon>Sphingobacteriales</taxon>
        <taxon>Sphingobacteriaceae</taxon>
        <taxon>Pedobacter</taxon>
    </lineage>
</organism>
<evidence type="ECO:0000313" key="2">
    <source>
        <dbReference type="EMBL" id="SES15592.1"/>
    </source>
</evidence>
<dbReference type="Proteomes" id="UP000199572">
    <property type="component" value="Unassembled WGS sequence"/>
</dbReference>